<dbReference type="Pfam" id="PF00583">
    <property type="entry name" value="Acetyltransf_1"/>
    <property type="match status" value="1"/>
</dbReference>
<dbReference type="PANTHER" id="PTHR47237:SF2">
    <property type="entry name" value="BLL4206 PROTEIN"/>
    <property type="match status" value="1"/>
</dbReference>
<gene>
    <name evidence="2" type="ORF">C1H66_21855</name>
</gene>
<comment type="caution">
    <text evidence="2">The sequence shown here is derived from an EMBL/GenBank/DDBJ whole genome shotgun (WGS) entry which is preliminary data.</text>
</comment>
<dbReference type="InterPro" id="IPR052729">
    <property type="entry name" value="Acyl/Acetyltrans_Enzymes"/>
</dbReference>
<evidence type="ECO:0000259" key="1">
    <source>
        <dbReference type="PROSITE" id="PS51186"/>
    </source>
</evidence>
<dbReference type="GO" id="GO:0016747">
    <property type="term" value="F:acyltransferase activity, transferring groups other than amino-acyl groups"/>
    <property type="evidence" value="ECO:0007669"/>
    <property type="project" value="InterPro"/>
</dbReference>
<protein>
    <submittedName>
        <fullName evidence="2">GNAT family N-acetyltransferase</fullName>
    </submittedName>
</protein>
<dbReference type="InterPro" id="IPR041496">
    <property type="entry name" value="YitH/HolE_GNAT"/>
</dbReference>
<dbReference type="InterPro" id="IPR016181">
    <property type="entry name" value="Acyl_CoA_acyltransferase"/>
</dbReference>
<reference evidence="2 3" key="1">
    <citation type="submission" date="2018-01" db="EMBL/GenBank/DDBJ databases">
        <title>Halomonas endophytica sp. nov., isolated from storage liquid in the stems of Populus euphratica.</title>
        <authorList>
            <person name="Chen C."/>
        </authorList>
    </citation>
    <scope>NUCLEOTIDE SEQUENCE [LARGE SCALE GENOMIC DNA]</scope>
    <source>
        <strain evidence="2 3">DSM 26881</strain>
    </source>
</reference>
<sequence length="305" mass="33331">MTSRNTRAFTESQVSTATSKRLHTYELTLRELQDDDIGKLHQLSVGVGWPHRPDDWRMLLKLGKGFAGCDKIGRIVGSAMWFPMGNDFATIGMVITSPQLQAQGGGGWLMDHVMQQCRGRRLQIIAPRVAYRLADALGFKPEAIVHQHQGTAIDPDEPPVPADTRVRPLKAADLAEIARLDQAAFGADRTAILTELVKRCEGTVLERKGRIAGFALCHRFGRGHVVGPVVAKDTVDAIALTAPHVAKHAGRFLRVDTTQSEGGFTEFLRRCGMPEYDRVTAMSLPAVVPADTEVCTFALVNQSLG</sequence>
<dbReference type="Gene3D" id="3.40.630.90">
    <property type="match status" value="1"/>
</dbReference>
<evidence type="ECO:0000313" key="3">
    <source>
        <dbReference type="Proteomes" id="UP000235346"/>
    </source>
</evidence>
<dbReference type="PANTHER" id="PTHR47237">
    <property type="entry name" value="SLL0310 PROTEIN"/>
    <property type="match status" value="1"/>
</dbReference>
<dbReference type="PROSITE" id="PS51186">
    <property type="entry name" value="GNAT"/>
    <property type="match status" value="1"/>
</dbReference>
<keyword evidence="2" id="KW-0808">Transferase</keyword>
<dbReference type="Pfam" id="PF18014">
    <property type="entry name" value="Acetyltransf_18"/>
    <property type="match status" value="1"/>
</dbReference>
<feature type="domain" description="N-acetyltransferase" evidence="1">
    <location>
        <begin position="27"/>
        <end position="160"/>
    </location>
</feature>
<organism evidence="2 3">
    <name type="scientific">Halomonas heilongjiangensis</name>
    <dbReference type="NCBI Taxonomy" id="1387883"/>
    <lineage>
        <taxon>Bacteria</taxon>
        <taxon>Pseudomonadati</taxon>
        <taxon>Pseudomonadota</taxon>
        <taxon>Gammaproteobacteria</taxon>
        <taxon>Oceanospirillales</taxon>
        <taxon>Halomonadaceae</taxon>
        <taxon>Halomonas</taxon>
    </lineage>
</organism>
<evidence type="ECO:0000313" key="2">
    <source>
        <dbReference type="EMBL" id="PMR66934.1"/>
    </source>
</evidence>
<dbReference type="EMBL" id="PNRE01000104">
    <property type="protein sequence ID" value="PMR66934.1"/>
    <property type="molecule type" value="Genomic_DNA"/>
</dbReference>
<dbReference type="Gene3D" id="3.40.630.30">
    <property type="match status" value="1"/>
</dbReference>
<dbReference type="AlphaFoldDB" id="A0A2N7TFG0"/>
<proteinExistence type="predicted"/>
<dbReference type="InterPro" id="IPR000182">
    <property type="entry name" value="GNAT_dom"/>
</dbReference>
<dbReference type="SUPFAM" id="SSF55729">
    <property type="entry name" value="Acyl-CoA N-acyltransferases (Nat)"/>
    <property type="match status" value="1"/>
</dbReference>
<keyword evidence="3" id="KW-1185">Reference proteome</keyword>
<accession>A0A2N7TFG0</accession>
<dbReference type="Proteomes" id="UP000235346">
    <property type="component" value="Unassembled WGS sequence"/>
</dbReference>
<name>A0A2N7TFG0_9GAMM</name>